<evidence type="ECO:0000256" key="1">
    <source>
        <dbReference type="SAM" id="MobiDB-lite"/>
    </source>
</evidence>
<name>A0A195FY07_9HYME</name>
<sequence length="304" mass="30564">MKTRRCGDVRDEIWILASPDFSPRPSPALDERRKIPEEWQPSSVLARGIAIIVCGRGRNPVDTRASDQFILVEYVLHSKQKVHVHCCSRLNTPLAATTTLEDPGTPASWKGPPPGSEASPFTPNSVGQGGGPGSGPYNSTGGPPSNAGFQGPSPFPGSAGSPAGAPPYQGPPPGSATPQYTASPAPSGSSTPGPGPPPNSTGFPPPPNNSGPPYNGPGPSPFGSPSGAPPQFVGRPGSSGPPFVPPGAGNPHFPSHGQPFGGPQYGIPPGSPFGPGGHPMAGPMGPGHPAMMGPGGPVDRLDQG</sequence>
<dbReference type="EMBL" id="KQ981169">
    <property type="protein sequence ID" value="KYN45321.1"/>
    <property type="molecule type" value="Genomic_DNA"/>
</dbReference>
<dbReference type="Proteomes" id="UP000078541">
    <property type="component" value="Unassembled WGS sequence"/>
</dbReference>
<feature type="compositionally biased region" description="Low complexity" evidence="1">
    <location>
        <begin position="223"/>
        <end position="249"/>
    </location>
</feature>
<proteinExistence type="predicted"/>
<protein>
    <submittedName>
        <fullName evidence="2">Uncharacterized protein</fullName>
    </submittedName>
</protein>
<feature type="region of interest" description="Disordered" evidence="1">
    <location>
        <begin position="97"/>
        <end position="304"/>
    </location>
</feature>
<accession>A0A195FY07</accession>
<feature type="compositionally biased region" description="Pro residues" evidence="1">
    <location>
        <begin position="193"/>
        <end position="222"/>
    </location>
</feature>
<feature type="compositionally biased region" description="Low complexity" evidence="1">
    <location>
        <begin position="280"/>
        <end position="292"/>
    </location>
</feature>
<evidence type="ECO:0000313" key="3">
    <source>
        <dbReference type="Proteomes" id="UP000078541"/>
    </source>
</evidence>
<dbReference type="AlphaFoldDB" id="A0A195FY07"/>
<feature type="compositionally biased region" description="Low complexity" evidence="1">
    <location>
        <begin position="135"/>
        <end position="163"/>
    </location>
</feature>
<feature type="compositionally biased region" description="Pro residues" evidence="1">
    <location>
        <begin position="164"/>
        <end position="175"/>
    </location>
</feature>
<keyword evidence="3" id="KW-1185">Reference proteome</keyword>
<feature type="compositionally biased region" description="Low complexity" evidence="1">
    <location>
        <begin position="183"/>
        <end position="192"/>
    </location>
</feature>
<organism evidence="2 3">
    <name type="scientific">Trachymyrmex septentrionalis</name>
    <dbReference type="NCBI Taxonomy" id="34720"/>
    <lineage>
        <taxon>Eukaryota</taxon>
        <taxon>Metazoa</taxon>
        <taxon>Ecdysozoa</taxon>
        <taxon>Arthropoda</taxon>
        <taxon>Hexapoda</taxon>
        <taxon>Insecta</taxon>
        <taxon>Pterygota</taxon>
        <taxon>Neoptera</taxon>
        <taxon>Endopterygota</taxon>
        <taxon>Hymenoptera</taxon>
        <taxon>Apocrita</taxon>
        <taxon>Aculeata</taxon>
        <taxon>Formicoidea</taxon>
        <taxon>Formicidae</taxon>
        <taxon>Myrmicinae</taxon>
        <taxon>Trachymyrmex</taxon>
    </lineage>
</organism>
<evidence type="ECO:0000313" key="2">
    <source>
        <dbReference type="EMBL" id="KYN45321.1"/>
    </source>
</evidence>
<dbReference type="STRING" id="34720.A0A195FY07"/>
<reference evidence="2 3" key="1">
    <citation type="submission" date="2016-03" db="EMBL/GenBank/DDBJ databases">
        <title>Trachymyrmex septentrionalis WGS genome.</title>
        <authorList>
            <person name="Nygaard S."/>
            <person name="Hu H."/>
            <person name="Boomsma J."/>
            <person name="Zhang G."/>
        </authorList>
    </citation>
    <scope>NUCLEOTIDE SEQUENCE [LARGE SCALE GENOMIC DNA]</scope>
    <source>
        <strain evidence="2">Tsep2-gDNA-1</strain>
        <tissue evidence="2">Whole body</tissue>
    </source>
</reference>
<gene>
    <name evidence="2" type="ORF">ALC56_00167</name>
</gene>